<reference evidence="10 11" key="1">
    <citation type="journal article" date="2009" name="Environ. Microbiol.">
        <title>Genome sequence of Desulfobacterium autotrophicum HRM2, a marine sulfate reducer oxidizing organic carbon completely to carbon dioxide.</title>
        <authorList>
            <person name="Strittmatter A.W."/>
            <person name="Liesegang H."/>
            <person name="Rabus R."/>
            <person name="Decker I."/>
            <person name="Amann J."/>
            <person name="Andres S."/>
            <person name="Henne A."/>
            <person name="Fricke W.F."/>
            <person name="Martinez-Arias R."/>
            <person name="Bartels D."/>
            <person name="Goesmann A."/>
            <person name="Krause L."/>
            <person name="Puehler A."/>
            <person name="Klenk H.P."/>
            <person name="Richter M."/>
            <person name="Schuler M."/>
            <person name="Gloeckner F.O."/>
            <person name="Meyerdierks A."/>
            <person name="Gottschalk G."/>
            <person name="Amann R."/>
        </authorList>
    </citation>
    <scope>NUCLEOTIDE SEQUENCE [LARGE SCALE GENOMIC DNA]</scope>
    <source>
        <strain evidence="11">ATCC 43914 / DSM 3382 / HRM2</strain>
    </source>
</reference>
<dbReference type="Pfam" id="PF01643">
    <property type="entry name" value="Acyl-ACP_TE"/>
    <property type="match status" value="1"/>
</dbReference>
<sequence>MLEKRSTHISKTRIGYSTLDSLGELKIVSILNLLQDTASEHASDMGVSGFDLARENLAWVIVRYQIEIKTSPAWRDEIAIETWRTPINNLYELRQFRITDHNALEIVTARAFWVMIKKANSRPVRLSRYMPDRYLEGESPEDIPSFKTLREPDRVDFELPFKVRMHDLDLNGHVNNAIYLEWAVETVPREFLLANRPEHLEVTFQKESFYGDKIVSITQIETIGNRSRTYHKIMEMQTKTERARINILWRPANRQ</sequence>
<dbReference type="AlphaFoldDB" id="C0QBW5"/>
<evidence type="ECO:0000259" key="9">
    <source>
        <dbReference type="Pfam" id="PF20791"/>
    </source>
</evidence>
<evidence type="ECO:0000256" key="1">
    <source>
        <dbReference type="ARBA" id="ARBA00006500"/>
    </source>
</evidence>
<feature type="domain" description="Acyl-ACP thioesterase N-terminal hotdog" evidence="8">
    <location>
        <begin position="10"/>
        <end position="127"/>
    </location>
</feature>
<dbReference type="EC" id="3.1.2.-" evidence="10"/>
<keyword evidence="2" id="KW-0444">Lipid biosynthesis</keyword>
<dbReference type="Pfam" id="PF20791">
    <property type="entry name" value="Acyl-ACP_TE_C"/>
    <property type="match status" value="1"/>
</dbReference>
<dbReference type="SUPFAM" id="SSF54637">
    <property type="entry name" value="Thioesterase/thiol ester dehydrase-isomerase"/>
    <property type="match status" value="2"/>
</dbReference>
<dbReference type="eggNOG" id="COG3884">
    <property type="taxonomic scope" value="Bacteria"/>
</dbReference>
<dbReference type="InterPro" id="IPR049427">
    <property type="entry name" value="Acyl-ACP_TE_C"/>
</dbReference>
<evidence type="ECO:0000256" key="6">
    <source>
        <dbReference type="ARBA" id="ARBA00023098"/>
    </source>
</evidence>
<dbReference type="PANTHER" id="PTHR31727">
    <property type="entry name" value="OLEOYL-ACYL CARRIER PROTEIN THIOESTERASE 1, CHLOROPLASTIC"/>
    <property type="match status" value="1"/>
</dbReference>
<name>C0QBW5_DESAH</name>
<keyword evidence="7" id="KW-0275">Fatty acid biosynthesis</keyword>
<evidence type="ECO:0000256" key="2">
    <source>
        <dbReference type="ARBA" id="ARBA00022516"/>
    </source>
</evidence>
<accession>C0QBW5</accession>
<keyword evidence="6" id="KW-0443">Lipid metabolism</keyword>
<evidence type="ECO:0000313" key="11">
    <source>
        <dbReference type="Proteomes" id="UP000000442"/>
    </source>
</evidence>
<proteinExistence type="inferred from homology"/>
<evidence type="ECO:0000313" key="10">
    <source>
        <dbReference type="EMBL" id="ACN14977.1"/>
    </source>
</evidence>
<protein>
    <submittedName>
        <fullName evidence="10">Acyl-acyl carrier protein thioesterase</fullName>
        <ecNumber evidence="10">3.1.2.-</ecNumber>
    </submittedName>
</protein>
<dbReference type="Gene3D" id="3.10.129.10">
    <property type="entry name" value="Hotdog Thioesterase"/>
    <property type="match status" value="1"/>
</dbReference>
<dbReference type="CDD" id="cd00586">
    <property type="entry name" value="4HBT"/>
    <property type="match status" value="2"/>
</dbReference>
<dbReference type="InterPro" id="IPR002864">
    <property type="entry name" value="Acyl-ACP_thioesterase_NHD"/>
</dbReference>
<keyword evidence="3 10" id="KW-0378">Hydrolase</keyword>
<evidence type="ECO:0000256" key="3">
    <source>
        <dbReference type="ARBA" id="ARBA00022801"/>
    </source>
</evidence>
<dbReference type="STRING" id="177437.HRM2_18760"/>
<dbReference type="GO" id="GO:0000036">
    <property type="term" value="F:acyl carrier activity"/>
    <property type="evidence" value="ECO:0007669"/>
    <property type="project" value="TreeGrafter"/>
</dbReference>
<dbReference type="Proteomes" id="UP000000442">
    <property type="component" value="Chromosome"/>
</dbReference>
<comment type="similarity">
    <text evidence="1">Belongs to the acyl-ACP thioesterase family.</text>
</comment>
<dbReference type="EMBL" id="CP001087">
    <property type="protein sequence ID" value="ACN14977.1"/>
    <property type="molecule type" value="Genomic_DNA"/>
</dbReference>
<evidence type="ECO:0000256" key="4">
    <source>
        <dbReference type="ARBA" id="ARBA00022832"/>
    </source>
</evidence>
<dbReference type="RefSeq" id="WP_015903763.1">
    <property type="nucleotide sequence ID" value="NC_012108.1"/>
</dbReference>
<dbReference type="KEGG" id="dat:HRM2_18760"/>
<dbReference type="InterPro" id="IPR045023">
    <property type="entry name" value="FATA/B"/>
</dbReference>
<dbReference type="GO" id="GO:0016297">
    <property type="term" value="F:fatty acyl-[ACP] hydrolase activity"/>
    <property type="evidence" value="ECO:0007669"/>
    <property type="project" value="InterPro"/>
</dbReference>
<organism evidence="10 11">
    <name type="scientific">Desulforapulum autotrophicum (strain ATCC 43914 / DSM 3382 / VKM B-1955 / HRM2)</name>
    <name type="common">Desulfobacterium autotrophicum</name>
    <dbReference type="NCBI Taxonomy" id="177437"/>
    <lineage>
        <taxon>Bacteria</taxon>
        <taxon>Pseudomonadati</taxon>
        <taxon>Thermodesulfobacteriota</taxon>
        <taxon>Desulfobacteria</taxon>
        <taxon>Desulfobacterales</taxon>
        <taxon>Desulfobacteraceae</taxon>
        <taxon>Desulforapulum</taxon>
    </lineage>
</organism>
<evidence type="ECO:0000256" key="7">
    <source>
        <dbReference type="ARBA" id="ARBA00023160"/>
    </source>
</evidence>
<dbReference type="InterPro" id="IPR029069">
    <property type="entry name" value="HotDog_dom_sf"/>
</dbReference>
<keyword evidence="4" id="KW-0276">Fatty acid metabolism</keyword>
<evidence type="ECO:0000256" key="5">
    <source>
        <dbReference type="ARBA" id="ARBA00022946"/>
    </source>
</evidence>
<keyword evidence="5" id="KW-0809">Transit peptide</keyword>
<feature type="domain" description="Acyl-ACP thioesterase-like C-terminal" evidence="9">
    <location>
        <begin position="152"/>
        <end position="250"/>
    </location>
</feature>
<dbReference type="PANTHER" id="PTHR31727:SF6">
    <property type="entry name" value="OLEOYL-ACYL CARRIER PROTEIN THIOESTERASE 1, CHLOROPLASTIC"/>
    <property type="match status" value="1"/>
</dbReference>
<dbReference type="HOGENOM" id="CLU_045466_2_0_7"/>
<dbReference type="OrthoDB" id="9801517at2"/>
<gene>
    <name evidence="10" type="ordered locus">HRM2_18760</name>
</gene>
<keyword evidence="11" id="KW-1185">Reference proteome</keyword>
<evidence type="ECO:0000259" key="8">
    <source>
        <dbReference type="Pfam" id="PF01643"/>
    </source>
</evidence>